<protein>
    <submittedName>
        <fullName evidence="1">Endonuclease V</fullName>
    </submittedName>
</protein>
<dbReference type="AlphaFoldDB" id="A0A494VIH5"/>
<keyword evidence="2" id="KW-1185">Reference proteome</keyword>
<evidence type="ECO:0000313" key="2">
    <source>
        <dbReference type="Proteomes" id="UP000270046"/>
    </source>
</evidence>
<reference evidence="1 2" key="1">
    <citation type="submission" date="2018-10" db="EMBL/GenBank/DDBJ databases">
        <title>Genome sequencing of Mucilaginibacter sp. HYN0043.</title>
        <authorList>
            <person name="Kim M."/>
            <person name="Yi H."/>
        </authorList>
    </citation>
    <scope>NUCLEOTIDE SEQUENCE [LARGE SCALE GENOMIC DNA]</scope>
    <source>
        <strain evidence="1 2">HYN0043</strain>
    </source>
</reference>
<dbReference type="GO" id="GO:0006281">
    <property type="term" value="P:DNA repair"/>
    <property type="evidence" value="ECO:0007669"/>
    <property type="project" value="InterPro"/>
</dbReference>
<dbReference type="Gene3D" id="3.30.2170.10">
    <property type="entry name" value="archaeoglobus fulgidus dsm 4304 superfamily"/>
    <property type="match status" value="1"/>
</dbReference>
<dbReference type="GO" id="GO:0004519">
    <property type="term" value="F:endonuclease activity"/>
    <property type="evidence" value="ECO:0007669"/>
    <property type="project" value="UniProtKB-KW"/>
</dbReference>
<dbReference type="Pfam" id="PF04493">
    <property type="entry name" value="Endonuclease_5"/>
    <property type="match status" value="1"/>
</dbReference>
<name>A0A494VIH5_9SPHI</name>
<sequence length="166" mass="18740">MLLAVDVYYIEDRAKAVGVLFNWDDEQPHQIITEYFTGIEEYIPGEFYRRELPCILKLLKQVDLNILEGVIVDGYVYVSNQGDFGLGGKLYEALNKQVPIIGVAKTSFMANKETVVEIHRGESNNPLHVSAIGTDIDEAAQNIKTMKGPYRMPAILKLMDTETKKE</sequence>
<proteinExistence type="predicted"/>
<keyword evidence="1" id="KW-0540">Nuclease</keyword>
<accession>A0A494VIH5</accession>
<dbReference type="RefSeq" id="WP_119408369.1">
    <property type="nucleotide sequence ID" value="NZ_CP032869.1"/>
</dbReference>
<gene>
    <name evidence="1" type="ORF">HYN43_004805</name>
</gene>
<evidence type="ECO:0000313" key="1">
    <source>
        <dbReference type="EMBL" id="AYL94657.1"/>
    </source>
</evidence>
<dbReference type="KEGG" id="muh:HYN43_004805"/>
<dbReference type="Proteomes" id="UP000270046">
    <property type="component" value="Chromosome"/>
</dbReference>
<dbReference type="OrthoDB" id="2593273at2"/>
<dbReference type="InterPro" id="IPR007581">
    <property type="entry name" value="Endonuclease-V"/>
</dbReference>
<keyword evidence="1" id="KW-0378">Hydrolase</keyword>
<dbReference type="EMBL" id="CP032869">
    <property type="protein sequence ID" value="AYL94657.1"/>
    <property type="molecule type" value="Genomic_DNA"/>
</dbReference>
<keyword evidence="1" id="KW-0255">Endonuclease</keyword>
<organism evidence="1 2">
    <name type="scientific">Mucilaginibacter celer</name>
    <dbReference type="NCBI Taxonomy" id="2305508"/>
    <lineage>
        <taxon>Bacteria</taxon>
        <taxon>Pseudomonadati</taxon>
        <taxon>Bacteroidota</taxon>
        <taxon>Sphingobacteriia</taxon>
        <taxon>Sphingobacteriales</taxon>
        <taxon>Sphingobacteriaceae</taxon>
        <taxon>Mucilaginibacter</taxon>
    </lineage>
</organism>